<protein>
    <recommendedName>
        <fullName evidence="9">Archaemetzincin-2</fullName>
    </recommendedName>
</protein>
<evidence type="ECO:0000256" key="2">
    <source>
        <dbReference type="ARBA" id="ARBA00022670"/>
    </source>
</evidence>
<keyword evidence="2" id="KW-0645">Protease</keyword>
<reference evidence="7" key="1">
    <citation type="journal article" date="2020" name="Stud. Mycol.">
        <title>101 Dothideomycetes genomes: a test case for predicting lifestyles and emergence of pathogens.</title>
        <authorList>
            <person name="Haridas S."/>
            <person name="Albert R."/>
            <person name="Binder M."/>
            <person name="Bloem J."/>
            <person name="Labutti K."/>
            <person name="Salamov A."/>
            <person name="Andreopoulos B."/>
            <person name="Baker S."/>
            <person name="Barry K."/>
            <person name="Bills G."/>
            <person name="Bluhm B."/>
            <person name="Cannon C."/>
            <person name="Castanera R."/>
            <person name="Culley D."/>
            <person name="Daum C."/>
            <person name="Ezra D."/>
            <person name="Gonzalez J."/>
            <person name="Henrissat B."/>
            <person name="Kuo A."/>
            <person name="Liang C."/>
            <person name="Lipzen A."/>
            <person name="Lutzoni F."/>
            <person name="Magnuson J."/>
            <person name="Mondo S."/>
            <person name="Nolan M."/>
            <person name="Ohm R."/>
            <person name="Pangilinan J."/>
            <person name="Park H.-J."/>
            <person name="Ramirez L."/>
            <person name="Alfaro M."/>
            <person name="Sun H."/>
            <person name="Tritt A."/>
            <person name="Yoshinaga Y."/>
            <person name="Zwiers L.-H."/>
            <person name="Turgeon B."/>
            <person name="Goodwin S."/>
            <person name="Spatafora J."/>
            <person name="Crous P."/>
            <person name="Grigoriev I."/>
        </authorList>
    </citation>
    <scope>NUCLEOTIDE SEQUENCE</scope>
    <source>
        <strain evidence="7">ATCC 74209</strain>
    </source>
</reference>
<keyword evidence="5" id="KW-0862">Zinc</keyword>
<name>A0A9P4JSV5_9PLEO</name>
<proteinExistence type="predicted"/>
<comment type="caution">
    <text evidence="7">The sequence shown here is derived from an EMBL/GenBank/DDBJ whole genome shotgun (WGS) entry which is preliminary data.</text>
</comment>
<keyword evidence="8" id="KW-1185">Reference proteome</keyword>
<dbReference type="PANTHER" id="PTHR15910">
    <property type="entry name" value="ARCHAEMETZINCIN"/>
    <property type="match status" value="1"/>
</dbReference>
<dbReference type="InterPro" id="IPR012962">
    <property type="entry name" value="Pept_M54_archaemetzincn"/>
</dbReference>
<evidence type="ECO:0000256" key="1">
    <source>
        <dbReference type="ARBA" id="ARBA00001947"/>
    </source>
</evidence>
<dbReference type="CDD" id="cd11375">
    <property type="entry name" value="Peptidase_M54"/>
    <property type="match status" value="1"/>
</dbReference>
<keyword evidence="6" id="KW-0482">Metalloprotease</keyword>
<dbReference type="SUPFAM" id="SSF55486">
    <property type="entry name" value="Metalloproteases ('zincins'), catalytic domain"/>
    <property type="match status" value="1"/>
</dbReference>
<dbReference type="InterPro" id="IPR024079">
    <property type="entry name" value="MetalloPept_cat_dom_sf"/>
</dbReference>
<keyword evidence="3" id="KW-0479">Metal-binding</keyword>
<evidence type="ECO:0000256" key="4">
    <source>
        <dbReference type="ARBA" id="ARBA00022801"/>
    </source>
</evidence>
<evidence type="ECO:0000256" key="6">
    <source>
        <dbReference type="ARBA" id="ARBA00023049"/>
    </source>
</evidence>
<comment type="cofactor">
    <cofactor evidence="1">
        <name>Zn(2+)</name>
        <dbReference type="ChEBI" id="CHEBI:29105"/>
    </cofactor>
</comment>
<evidence type="ECO:0000256" key="5">
    <source>
        <dbReference type="ARBA" id="ARBA00022833"/>
    </source>
</evidence>
<dbReference type="Pfam" id="PF07998">
    <property type="entry name" value="Peptidase_M54"/>
    <property type="match status" value="1"/>
</dbReference>
<dbReference type="EMBL" id="ML993893">
    <property type="protein sequence ID" value="KAF2203771.1"/>
    <property type="molecule type" value="Genomic_DNA"/>
</dbReference>
<evidence type="ECO:0000313" key="7">
    <source>
        <dbReference type="EMBL" id="KAF2203771.1"/>
    </source>
</evidence>
<dbReference type="Gene3D" id="3.40.390.10">
    <property type="entry name" value="Collagenase (Catalytic Domain)"/>
    <property type="match status" value="1"/>
</dbReference>
<keyword evidence="4" id="KW-0378">Hydrolase</keyword>
<dbReference type="AlphaFoldDB" id="A0A9P4JSV5"/>
<evidence type="ECO:0000256" key="3">
    <source>
        <dbReference type="ARBA" id="ARBA00022723"/>
    </source>
</evidence>
<dbReference type="PANTHER" id="PTHR15910:SF1">
    <property type="entry name" value="ARCHAEMETZINCIN-2"/>
    <property type="match status" value="1"/>
</dbReference>
<sequence>MAEPCNHKSIYLEPSAFAEEAGFERLDASRRAAETTNVGSNQSSNKKQIEKEAKVLSASFPGPLVLPWDDLNLTPDYPPQSFRTWLNDNGNERNKPTKAKRTLYLVNVPNITKSVEFMAKWTTPNVQPEGPPRKKAKVDHKAVDLSPPDAQDIAEYLEAFYHGLPVKIFPERLRFTPWEERCSAKRKEKLKYIGLAHGGQCTRIRVRQAPDGVFQYQLNLNDILTVAMRILPSDAYAVVLLVNHDMYEHEDDVFCCGRAYGASRISVVQAPRYHPMLDHREKINHAHMWPASHCKEFVNKLCAEEDVKPKKVESKPPVRGPMHAAVAAVSKVTSPSTPDGLQALWFSRVARTVSHELGHCFGLDHCVYYACNMQGCSGMQEDVRQAPYLCPVCLAKVSYAIACELQGADEDKRKEYVRKRYEALAEFCGKWKGIGLFVGYEAWLKARLEILDAE</sequence>
<dbReference type="Proteomes" id="UP000799536">
    <property type="component" value="Unassembled WGS sequence"/>
</dbReference>
<dbReference type="GO" id="GO:0008237">
    <property type="term" value="F:metallopeptidase activity"/>
    <property type="evidence" value="ECO:0007669"/>
    <property type="project" value="UniProtKB-KW"/>
</dbReference>
<dbReference type="GO" id="GO:0006508">
    <property type="term" value="P:proteolysis"/>
    <property type="evidence" value="ECO:0007669"/>
    <property type="project" value="UniProtKB-KW"/>
</dbReference>
<organism evidence="7 8">
    <name type="scientific">Delitschia confertaspora ATCC 74209</name>
    <dbReference type="NCBI Taxonomy" id="1513339"/>
    <lineage>
        <taxon>Eukaryota</taxon>
        <taxon>Fungi</taxon>
        <taxon>Dikarya</taxon>
        <taxon>Ascomycota</taxon>
        <taxon>Pezizomycotina</taxon>
        <taxon>Dothideomycetes</taxon>
        <taxon>Pleosporomycetidae</taxon>
        <taxon>Pleosporales</taxon>
        <taxon>Delitschiaceae</taxon>
        <taxon>Delitschia</taxon>
    </lineage>
</organism>
<evidence type="ECO:0008006" key="9">
    <source>
        <dbReference type="Google" id="ProtNLM"/>
    </source>
</evidence>
<gene>
    <name evidence="7" type="ORF">GQ43DRAFT_239012</name>
</gene>
<dbReference type="GO" id="GO:0046872">
    <property type="term" value="F:metal ion binding"/>
    <property type="evidence" value="ECO:0007669"/>
    <property type="project" value="UniProtKB-KW"/>
</dbReference>
<accession>A0A9P4JSV5</accession>
<dbReference type="OrthoDB" id="2365600at2759"/>
<evidence type="ECO:0000313" key="8">
    <source>
        <dbReference type="Proteomes" id="UP000799536"/>
    </source>
</evidence>